<organism evidence="5 6">
    <name type="scientific">Cyclotella cryptica</name>
    <dbReference type="NCBI Taxonomy" id="29204"/>
    <lineage>
        <taxon>Eukaryota</taxon>
        <taxon>Sar</taxon>
        <taxon>Stramenopiles</taxon>
        <taxon>Ochrophyta</taxon>
        <taxon>Bacillariophyta</taxon>
        <taxon>Coscinodiscophyceae</taxon>
        <taxon>Thalassiosirophycidae</taxon>
        <taxon>Stephanodiscales</taxon>
        <taxon>Stephanodiscaceae</taxon>
        <taxon>Cyclotella</taxon>
    </lineage>
</organism>
<proteinExistence type="predicted"/>
<feature type="domain" description="Protein kinase" evidence="4">
    <location>
        <begin position="16"/>
        <end position="390"/>
    </location>
</feature>
<dbReference type="SUPFAM" id="SSF49879">
    <property type="entry name" value="SMAD/FHA domain"/>
    <property type="match status" value="1"/>
</dbReference>
<accession>A0ABD3PVP2</accession>
<dbReference type="InterPro" id="IPR050235">
    <property type="entry name" value="CK1_Ser-Thr_kinase"/>
</dbReference>
<dbReference type="PROSITE" id="PS50006">
    <property type="entry name" value="FHA_DOMAIN"/>
    <property type="match status" value="1"/>
</dbReference>
<dbReference type="PROSITE" id="PS50011">
    <property type="entry name" value="PROTEIN_KINASE_DOM"/>
    <property type="match status" value="1"/>
</dbReference>
<dbReference type="SMART" id="SM00220">
    <property type="entry name" value="S_TKc"/>
    <property type="match status" value="1"/>
</dbReference>
<dbReference type="InterPro" id="IPR011009">
    <property type="entry name" value="Kinase-like_dom_sf"/>
</dbReference>
<dbReference type="Pfam" id="PF00498">
    <property type="entry name" value="FHA"/>
    <property type="match status" value="1"/>
</dbReference>
<dbReference type="InterPro" id="IPR008984">
    <property type="entry name" value="SMAD_FHA_dom_sf"/>
</dbReference>
<evidence type="ECO:0000259" key="4">
    <source>
        <dbReference type="PROSITE" id="PS50011"/>
    </source>
</evidence>
<name>A0ABD3PVP2_9STRA</name>
<feature type="compositionally biased region" description="Polar residues" evidence="2">
    <location>
        <begin position="426"/>
        <end position="450"/>
    </location>
</feature>
<feature type="domain" description="FHA" evidence="3">
    <location>
        <begin position="513"/>
        <end position="577"/>
    </location>
</feature>
<dbReference type="Pfam" id="PF00069">
    <property type="entry name" value="Pkinase"/>
    <property type="match status" value="1"/>
</dbReference>
<dbReference type="AlphaFoldDB" id="A0ABD3PVP2"/>
<dbReference type="Gene3D" id="1.10.510.10">
    <property type="entry name" value="Transferase(Phosphotransferase) domain 1"/>
    <property type="match status" value="1"/>
</dbReference>
<evidence type="ECO:0000313" key="6">
    <source>
        <dbReference type="Proteomes" id="UP001516023"/>
    </source>
</evidence>
<dbReference type="EMBL" id="JABMIG020000130">
    <property type="protein sequence ID" value="KAL3790305.1"/>
    <property type="molecule type" value="Genomic_DNA"/>
</dbReference>
<feature type="region of interest" description="Disordered" evidence="2">
    <location>
        <begin position="368"/>
        <end position="389"/>
    </location>
</feature>
<dbReference type="CDD" id="cd00060">
    <property type="entry name" value="FHA"/>
    <property type="match status" value="1"/>
</dbReference>
<dbReference type="InterPro" id="IPR000253">
    <property type="entry name" value="FHA_dom"/>
</dbReference>
<dbReference type="Gene3D" id="2.60.200.20">
    <property type="match status" value="1"/>
</dbReference>
<protein>
    <recommendedName>
        <fullName evidence="1">Casein kinase I</fullName>
    </recommendedName>
</protein>
<evidence type="ECO:0000256" key="2">
    <source>
        <dbReference type="SAM" id="MobiDB-lite"/>
    </source>
</evidence>
<evidence type="ECO:0000256" key="1">
    <source>
        <dbReference type="ARBA" id="ARBA00023860"/>
    </source>
</evidence>
<dbReference type="Proteomes" id="UP001516023">
    <property type="component" value="Unassembled WGS sequence"/>
</dbReference>
<keyword evidence="6" id="KW-1185">Reference proteome</keyword>
<evidence type="ECO:0000259" key="3">
    <source>
        <dbReference type="PROSITE" id="PS50006"/>
    </source>
</evidence>
<dbReference type="InterPro" id="IPR000719">
    <property type="entry name" value="Prot_kinase_dom"/>
</dbReference>
<dbReference type="SMART" id="SM00240">
    <property type="entry name" value="FHA"/>
    <property type="match status" value="1"/>
</dbReference>
<comment type="caution">
    <text evidence="5">The sequence shown here is derived from an EMBL/GenBank/DDBJ whole genome shotgun (WGS) entry which is preliminary data.</text>
</comment>
<reference evidence="5 6" key="1">
    <citation type="journal article" date="2020" name="G3 (Bethesda)">
        <title>Improved Reference Genome for Cyclotella cryptica CCMP332, a Model for Cell Wall Morphogenesis, Salinity Adaptation, and Lipid Production in Diatoms (Bacillariophyta).</title>
        <authorList>
            <person name="Roberts W.R."/>
            <person name="Downey K.M."/>
            <person name="Ruck E.C."/>
            <person name="Traller J.C."/>
            <person name="Alverson A.J."/>
        </authorList>
    </citation>
    <scope>NUCLEOTIDE SEQUENCE [LARGE SCALE GENOMIC DNA]</scope>
    <source>
        <strain evidence="5 6">CCMP332</strain>
    </source>
</reference>
<dbReference type="PANTHER" id="PTHR11909">
    <property type="entry name" value="CASEIN KINASE-RELATED"/>
    <property type="match status" value="1"/>
</dbReference>
<evidence type="ECO:0000313" key="5">
    <source>
        <dbReference type="EMBL" id="KAL3790305.1"/>
    </source>
</evidence>
<feature type="region of interest" description="Disordered" evidence="2">
    <location>
        <begin position="402"/>
        <end position="458"/>
    </location>
</feature>
<dbReference type="SUPFAM" id="SSF56112">
    <property type="entry name" value="Protein kinase-like (PK-like)"/>
    <property type="match status" value="1"/>
</dbReference>
<gene>
    <name evidence="5" type="ORF">HJC23_002931</name>
</gene>
<sequence length="603" mass="65054">MAPPEGLHIGSSSKPWTIGRKLGSGACGTVHELIPPANSKSSQSYAVKVAALTKNKAGTNRTKRKKTAEERNADLIGHEYQTLQNLGPSVRGKFVPDIPFMGNPPAYGDLDGFRFLVLERMAAPLKDVVPILLDLHVKTASTPKKIPLGDVAVAMLDCIQAMHEKGLVFVDVKSENFMLASTSSAGKCSKKSSPNVAERIRLIDFGLVESINDMTTARHREDVEGSPLVGTPEYASINVMTGHTASRRDDLEALGYVICEIILKLASPHRKGPNGVLTENVLPWSGAASDNQLLEIKKREMDATKRSESKMFSALKVSGSDVVMSNYFNAVQNLKYAATPDYESLRCYLKKLIVTVQVNGAASGALKVSKSNSPMRKTPLRQSAKREAKASDSCDDVVVIEINEDGKPSSKSPKKQKLAEKESGNYCRSTRSKPITSRTIATQTDPPSAKNSEKGEDDAEAINMDWERIPSDENEPPTPSVAACGKASLELEIVEGPHRGTLVPIGGHHTDTIIVGKSPKENSKPLVKNAVRVALPCDSSASSLHAKLTLTSKKSVHSIKVSDMSSTNGTFVNGTMLNKGKSRQAFPGDRIKVGDSVFEIKRC</sequence>